<gene>
    <name evidence="7" type="ORF">E8E13_005020</name>
</gene>
<sequence length="2191" mass="237650">MAAQTESTRARTERIKSDLRTTTSCTDTTVNTLRDLLSRKSDEPVQKENVGVKVPGALRRKADAAKAAAAAGKDAPKSEPAVLAPREKYILATEVANLSLKTLADALKNQATAPPTRPAKPAPSDDTARKAARPPPATQKALKERPVTQTANAGRRTPASTRPSSAASSVSAGSDPGLVATAECARAAFAYLGTAEAKKVVGKDGQELQLENGVLALIGKLVALGLDSQAVKEIRLLKRRLESFLGPTEKKDVGAVVKKPGAVQKAAAEKESLASLLHFGCIDSSSPALPIVANLQIYTLRVIARTKKAPTIEAAWEHLQASNESSPANLLQKLASTPTGAPKAARQLESLAQTILSLCPSIATSDDGAPLQPSPDIVLRLQYLAFTIRKTWWDLAQHKSNQDRELVEPFAKCLVTYARRSKLPLTEKYELAKSLSLELLGQELLTPGASGSAAPLTKTLCSLAQVAGLSDEALRWLAAPDGNAVSTSSAAKQACRLVRIATVSLEAVNKGETKPGLEDAIATALKALRGHLGGSSTDLDSLFMEANALRRAATRSLAAGLSARTLSSDDIATQARAISMIGASVHFSARFIGRRSMTEAESDPQKGHEDRVNMAWKCSKSIVESVLTCCKRSTSSPELWSELDIVLQDCCYILRRLAEEFESNVVADPQAGDVVSSCLVKLSNAYWNTYLQLRKSAAIDPELLVVAMRRSIDLVSEGSETQQEAGHLAMKLERLGETLESAQKAGEARKAFGQCIGYHIYSNDPAFAEGLGQHSLQALLEGDGAFTALGRLLRALHRSYLAHGVKRTNELAYYDDAYLRPEVRGAILEWQLLLFSRTLSRNRQWDANLNNSVRTLVQLILQSYSPERFPIRRLRASALLLQLSQDHPHIVSHEMLPLDISSDSIRMDDLADDEGLSRFKEHLRALCSFKLALQQPSLPVESLRQCFATWEFLAKSASSWTALGKRIGDVDDWIQDLRACVDCLNAKGEEYLALPVLHLLVTIFELQNNTDASDLVSSLVALALQFLHLGYTGKAGLSLAKAELLTSRKNTSTEAKLRWHTAYAEYLFRIGNTDKCASILSNAESIARGDASFIELSAPSATLSQRLRYNTILANACYVYSLLAASKGSHKEAARYARQSVTLNRRMWAALESKANAQKVALAESDASMVDGSSKLSVDPLTSMRDDKGAPIVSSNTHESLGGAEFWFMVPSLYRGLMQHSQVFANQGLLQEAIYVAEQAEKVALATRSPSLMTDNASWQAACWAQSGRPDKAGPLLKALDLPPDRKCLSMAAYHSAVARVHHCTGDIDEEIASYAVLEQLLKDLTGPDYVKSLSAIHPDLDSLASQIAGMSIESSKTKSSNAAATTKPQKPAAKPTSRPTSRAGARSATGSRSRNGATSAASATSITKSAPKGRPKNMIAAPSSETISTADQCVTLRALQAEVLHRGVLANLLQDNLKAATTLIERVQDLQVGADRDVQHTWAKFKLMLAESAQQIAADFAFNTLPESTIAFPAIGAKDRRMSEGVSLKKATPAATTKAKGGRGKRTAVAKVDFTDTLRQAREHLLEVHALSATHGSNHLFQQVSNALGHITVLLSAVSEARGSVHPLYAAYTSEIPKCNALRLAQEFVESEKEQLSREEYLSWPLLEASTFNLTPASDFQHEYIDIIPESWTAISLGLNEAHDELYVTRFEAGVAPFVLRLPLARHASRDLDEDEFTFEDGKRDFDEIIELSDFSTRGAKDMTSREARQQWWDEREALDTRLHELLVNMENIWLGGFKGIFSQHVRQPALLATFRKAFEDMLNRHLPSRSKKTQPKPVVLDTRVLELFIGLGDIAGEELDVDEELTDLIYFVVDILQFNGEANAIDEIDFDAMVIATQDALRAYHSDAQSTPSSTPHTILMLDNSLHGFPWESLPCLQKLSVSRLPSLAALRERLLSLRPSTTAQAAPGHYIPASTGGTSILNPGGDLANTSKTLQPVINALQGQWTHIHSRPPTEPEFSTALGTQPLLLYFGHGSGAQFVRQKAVRKLYPGKPATPDETTPSKPGCATAFLFGCSSVHLTENGIYEPSGMLTSYLTAGAPAVVGMLWDVTDKDCDRFAVRCGELWGLWPEAQDDAEPAPAKTPSKAKGKGRAKANAKGKQVSDAERRGGVYRRGVGLDEAVRDARQACYLKYLNGAAAVVYGIPCYLE</sequence>
<evidence type="ECO:0000313" key="7">
    <source>
        <dbReference type="EMBL" id="KAF3000771.1"/>
    </source>
</evidence>
<reference evidence="7" key="1">
    <citation type="submission" date="2019-04" db="EMBL/GenBank/DDBJ databases">
        <title>Sequencing of skin fungus with MAO and IRED activity.</title>
        <authorList>
            <person name="Marsaioli A.J."/>
            <person name="Bonatto J.M.C."/>
            <person name="Reis Junior O."/>
        </authorList>
    </citation>
    <scope>NUCLEOTIDE SEQUENCE</scope>
    <source>
        <strain evidence="7">30M1</strain>
    </source>
</reference>
<evidence type="ECO:0000256" key="2">
    <source>
        <dbReference type="ARBA" id="ARBA00012489"/>
    </source>
</evidence>
<feature type="region of interest" description="Disordered" evidence="5">
    <location>
        <begin position="1355"/>
        <end position="1420"/>
    </location>
</feature>
<dbReference type="GO" id="GO:0004197">
    <property type="term" value="F:cysteine-type endopeptidase activity"/>
    <property type="evidence" value="ECO:0007669"/>
    <property type="project" value="InterPro"/>
</dbReference>
<evidence type="ECO:0000256" key="4">
    <source>
        <dbReference type="ARBA" id="ARBA00022829"/>
    </source>
</evidence>
<dbReference type="Pfam" id="PF03568">
    <property type="entry name" value="Separin_C"/>
    <property type="match status" value="1"/>
</dbReference>
<keyword evidence="8" id="KW-1185">Reference proteome</keyword>
<dbReference type="EMBL" id="SWKU01000014">
    <property type="protein sequence ID" value="KAF3000771.1"/>
    <property type="molecule type" value="Genomic_DNA"/>
</dbReference>
<dbReference type="OrthoDB" id="10255632at2759"/>
<dbReference type="GO" id="GO:0006508">
    <property type="term" value="P:proteolysis"/>
    <property type="evidence" value="ECO:0007669"/>
    <property type="project" value="InterPro"/>
</dbReference>
<keyword evidence="4" id="KW-0159">Chromosome partition</keyword>
<evidence type="ECO:0000259" key="6">
    <source>
        <dbReference type="PROSITE" id="PS51700"/>
    </source>
</evidence>
<evidence type="ECO:0000256" key="3">
    <source>
        <dbReference type="ARBA" id="ARBA00022801"/>
    </source>
</evidence>
<dbReference type="GO" id="GO:0005737">
    <property type="term" value="C:cytoplasm"/>
    <property type="evidence" value="ECO:0007669"/>
    <property type="project" value="TreeGrafter"/>
</dbReference>
<dbReference type="InterPro" id="IPR011990">
    <property type="entry name" value="TPR-like_helical_dom_sf"/>
</dbReference>
<feature type="region of interest" description="Disordered" evidence="5">
    <location>
        <begin position="110"/>
        <end position="173"/>
    </location>
</feature>
<dbReference type="GO" id="GO:0051307">
    <property type="term" value="P:meiotic chromosome separation"/>
    <property type="evidence" value="ECO:0007669"/>
    <property type="project" value="TreeGrafter"/>
</dbReference>
<dbReference type="InterPro" id="IPR005314">
    <property type="entry name" value="Peptidase_C50"/>
</dbReference>
<dbReference type="InterPro" id="IPR030397">
    <property type="entry name" value="SEPARIN_core_dom"/>
</dbReference>
<feature type="domain" description="Peptidase C50" evidence="6">
    <location>
        <begin position="1957"/>
        <end position="2068"/>
    </location>
</feature>
<dbReference type="Proteomes" id="UP000801428">
    <property type="component" value="Unassembled WGS sequence"/>
</dbReference>
<evidence type="ECO:0000256" key="1">
    <source>
        <dbReference type="ARBA" id="ARBA00000451"/>
    </source>
</evidence>
<dbReference type="PROSITE" id="PS51700">
    <property type="entry name" value="SEPARIN"/>
    <property type="match status" value="1"/>
</dbReference>
<feature type="compositionally biased region" description="Low complexity" evidence="5">
    <location>
        <begin position="1398"/>
        <end position="1411"/>
    </location>
</feature>
<feature type="region of interest" description="Disordered" evidence="5">
    <location>
        <begin position="2115"/>
        <end position="2147"/>
    </location>
</feature>
<accession>A0A9P4W5P5</accession>
<name>A0A9P4W5P5_CURKU</name>
<dbReference type="PANTHER" id="PTHR12792">
    <property type="entry name" value="EXTRA SPINDLE POLES 1-RELATED"/>
    <property type="match status" value="1"/>
</dbReference>
<keyword evidence="3" id="KW-0378">Hydrolase</keyword>
<dbReference type="GO" id="GO:0072686">
    <property type="term" value="C:mitotic spindle"/>
    <property type="evidence" value="ECO:0007669"/>
    <property type="project" value="TreeGrafter"/>
</dbReference>
<dbReference type="EC" id="3.4.22.49" evidence="2"/>
<proteinExistence type="predicted"/>
<feature type="region of interest" description="Disordered" evidence="5">
    <location>
        <begin position="1"/>
        <end position="20"/>
    </location>
</feature>
<organism evidence="7 8">
    <name type="scientific">Curvularia kusanoi</name>
    <name type="common">Cochliobolus kusanoi</name>
    <dbReference type="NCBI Taxonomy" id="90978"/>
    <lineage>
        <taxon>Eukaryota</taxon>
        <taxon>Fungi</taxon>
        <taxon>Dikarya</taxon>
        <taxon>Ascomycota</taxon>
        <taxon>Pezizomycotina</taxon>
        <taxon>Dothideomycetes</taxon>
        <taxon>Pleosporomycetidae</taxon>
        <taxon>Pleosporales</taxon>
        <taxon>Pleosporineae</taxon>
        <taxon>Pleosporaceae</taxon>
        <taxon>Curvularia</taxon>
    </lineage>
</organism>
<comment type="caution">
    <text evidence="7">The sequence shown here is derived from an EMBL/GenBank/DDBJ whole genome shotgun (WGS) entry which is preliminary data.</text>
</comment>
<feature type="compositionally biased region" description="Basic and acidic residues" evidence="5">
    <location>
        <begin position="8"/>
        <end position="19"/>
    </location>
</feature>
<comment type="catalytic activity">
    <reaction evidence="1">
        <text>All bonds known to be hydrolyzed by this endopeptidase have arginine in P1 and an acidic residue in P4. P6 is often occupied by an acidic residue or by a hydroxy-amino-acid residue, the phosphorylation of which enhances cleavage.</text>
        <dbReference type="EC" id="3.4.22.49"/>
    </reaction>
</comment>
<feature type="region of interest" description="Disordered" evidence="5">
    <location>
        <begin position="39"/>
        <end position="80"/>
    </location>
</feature>
<evidence type="ECO:0000256" key="5">
    <source>
        <dbReference type="SAM" id="MobiDB-lite"/>
    </source>
</evidence>
<dbReference type="GO" id="GO:0005634">
    <property type="term" value="C:nucleus"/>
    <property type="evidence" value="ECO:0007669"/>
    <property type="project" value="InterPro"/>
</dbReference>
<feature type="compositionally biased region" description="Low complexity" evidence="5">
    <location>
        <begin position="1358"/>
        <end position="1377"/>
    </location>
</feature>
<dbReference type="Gene3D" id="1.25.40.10">
    <property type="entry name" value="Tetratricopeptide repeat domain"/>
    <property type="match status" value="1"/>
</dbReference>
<dbReference type="GO" id="GO:0044732">
    <property type="term" value="C:mitotic spindle pole body"/>
    <property type="evidence" value="ECO:0007669"/>
    <property type="project" value="TreeGrafter"/>
</dbReference>
<protein>
    <recommendedName>
        <fullName evidence="2">separase</fullName>
        <ecNumber evidence="2">3.4.22.49</ecNumber>
    </recommendedName>
</protein>
<feature type="compositionally biased region" description="Basic residues" evidence="5">
    <location>
        <begin position="2127"/>
        <end position="2139"/>
    </location>
</feature>
<dbReference type="PANTHER" id="PTHR12792:SF0">
    <property type="entry name" value="SEPARIN"/>
    <property type="match status" value="1"/>
</dbReference>
<evidence type="ECO:0000313" key="8">
    <source>
        <dbReference type="Proteomes" id="UP000801428"/>
    </source>
</evidence>
<feature type="compositionally biased region" description="Low complexity" evidence="5">
    <location>
        <begin position="154"/>
        <end position="173"/>
    </location>
</feature>